<accession>A0A9P4GYM7</accession>
<evidence type="ECO:0000313" key="2">
    <source>
        <dbReference type="Proteomes" id="UP000799777"/>
    </source>
</evidence>
<evidence type="ECO:0000313" key="1">
    <source>
        <dbReference type="EMBL" id="KAF2023915.1"/>
    </source>
</evidence>
<dbReference type="AlphaFoldDB" id="A0A9P4GYM7"/>
<proteinExistence type="predicted"/>
<name>A0A9P4GYM7_9PLEO</name>
<protein>
    <submittedName>
        <fullName evidence="1">Uncharacterized protein</fullName>
    </submittedName>
</protein>
<dbReference type="OrthoDB" id="3666780at2759"/>
<keyword evidence="2" id="KW-1185">Reference proteome</keyword>
<sequence length="311" mass="35687">MSATDTSPLLQLPGELRNRIYQLVLTEPYKVFPWKGKSTNHLRLVCRQLHAEANWLELLCNNPVTFICEDLEQPGPAQQFIAFAEVVPKPCLQAQVPQEIFDLLNDNAQQLPFISETLNTLVELSEVYRSLPQMEVRYTLPGFSLDTENSTAVVYFMLKGIYYSYALRGSFEQELWPETVLMHTVVSVFAELGREWRRVPMDQERADGMRVRLEAQQREGLPLSSSITVNILQQYRQLNSTICFEACDSLWVPNLKLCACPFHMEKGRFLQLFQQAANESHAASIILRDLLAEGLETAWEDAARRWLEDGN</sequence>
<gene>
    <name evidence="1" type="ORF">EK21DRAFT_118288</name>
</gene>
<dbReference type="EMBL" id="ML978317">
    <property type="protein sequence ID" value="KAF2023915.1"/>
    <property type="molecule type" value="Genomic_DNA"/>
</dbReference>
<reference evidence="1" key="1">
    <citation type="journal article" date="2020" name="Stud. Mycol.">
        <title>101 Dothideomycetes genomes: a test case for predicting lifestyles and emergence of pathogens.</title>
        <authorList>
            <person name="Haridas S."/>
            <person name="Albert R."/>
            <person name="Binder M."/>
            <person name="Bloem J."/>
            <person name="Labutti K."/>
            <person name="Salamov A."/>
            <person name="Andreopoulos B."/>
            <person name="Baker S."/>
            <person name="Barry K."/>
            <person name="Bills G."/>
            <person name="Bluhm B."/>
            <person name="Cannon C."/>
            <person name="Castanera R."/>
            <person name="Culley D."/>
            <person name="Daum C."/>
            <person name="Ezra D."/>
            <person name="Gonzalez J."/>
            <person name="Henrissat B."/>
            <person name="Kuo A."/>
            <person name="Liang C."/>
            <person name="Lipzen A."/>
            <person name="Lutzoni F."/>
            <person name="Magnuson J."/>
            <person name="Mondo S."/>
            <person name="Nolan M."/>
            <person name="Ohm R."/>
            <person name="Pangilinan J."/>
            <person name="Park H.-J."/>
            <person name="Ramirez L."/>
            <person name="Alfaro M."/>
            <person name="Sun H."/>
            <person name="Tritt A."/>
            <person name="Yoshinaga Y."/>
            <person name="Zwiers L.-H."/>
            <person name="Turgeon B."/>
            <person name="Goodwin S."/>
            <person name="Spatafora J."/>
            <person name="Crous P."/>
            <person name="Grigoriev I."/>
        </authorList>
    </citation>
    <scope>NUCLEOTIDE SEQUENCE</scope>
    <source>
        <strain evidence="1">CBS 110217</strain>
    </source>
</reference>
<comment type="caution">
    <text evidence="1">The sequence shown here is derived from an EMBL/GenBank/DDBJ whole genome shotgun (WGS) entry which is preliminary data.</text>
</comment>
<organism evidence="1 2">
    <name type="scientific">Setomelanomma holmii</name>
    <dbReference type="NCBI Taxonomy" id="210430"/>
    <lineage>
        <taxon>Eukaryota</taxon>
        <taxon>Fungi</taxon>
        <taxon>Dikarya</taxon>
        <taxon>Ascomycota</taxon>
        <taxon>Pezizomycotina</taxon>
        <taxon>Dothideomycetes</taxon>
        <taxon>Pleosporomycetidae</taxon>
        <taxon>Pleosporales</taxon>
        <taxon>Pleosporineae</taxon>
        <taxon>Phaeosphaeriaceae</taxon>
        <taxon>Setomelanomma</taxon>
    </lineage>
</organism>
<dbReference type="Proteomes" id="UP000799777">
    <property type="component" value="Unassembled WGS sequence"/>
</dbReference>